<evidence type="ECO:0000256" key="5">
    <source>
        <dbReference type="RuleBase" id="RU000590"/>
    </source>
</evidence>
<feature type="domain" description="Peptidase M24" evidence="6">
    <location>
        <begin position="171"/>
        <end position="377"/>
    </location>
</feature>
<evidence type="ECO:0000256" key="2">
    <source>
        <dbReference type="ARBA" id="ARBA00022723"/>
    </source>
</evidence>
<keyword evidence="3" id="KW-0378">Hydrolase</keyword>
<sequence length="395" mass="43075">MTTMIGGSDRETELARLGRWSDWAPAITREEYTARIEAARTRMIEAGADAMVVNVGPSMRYFTGLAWSPTERLVALVIPRSGTPRVICPVFERGSLDAELQIEAEYVLWEEEEDAVALECRAHGPATCLALDPLLSFGHARRFMELVGSTIDAGAIIDGGRMLKSPQELALLQQAKTMTLEVHKAAARILAPGIRASEVIRFIDDAHRTLGTSGSYFCAVQFGHATAYPHGLPYDQELEENQLVLIDTGCRVEGYHSDITRTYAFGKVSALEAETWELEKAAQAAAFAAVRPGVPCEEVDAAARDVIAKAGLGPDYTLPGLPHRTGHGIGLAIHEPAYLVRGDTTPLAPGMCFSNEPMIVHPERFGVRLEDHFHVTETGAAWFTEPQPALERPFA</sequence>
<evidence type="ECO:0000313" key="8">
    <source>
        <dbReference type="EMBL" id="MCJ1962745.1"/>
    </source>
</evidence>
<evidence type="ECO:0000256" key="4">
    <source>
        <dbReference type="ARBA" id="ARBA00023049"/>
    </source>
</evidence>
<keyword evidence="2 5" id="KW-0479">Metal-binding</keyword>
<dbReference type="SUPFAM" id="SSF53092">
    <property type="entry name" value="Creatinase/prolidase N-terminal domain"/>
    <property type="match status" value="1"/>
</dbReference>
<protein>
    <submittedName>
        <fullName evidence="8">Xaa-Pro peptidase family protein</fullName>
    </submittedName>
</protein>
<comment type="similarity">
    <text evidence="5">Belongs to the peptidase M24B family.</text>
</comment>
<organism evidence="8 9">
    <name type="scientific">Novosphingobium mangrovi</name>
    <name type="common">ex Hu et al. 2023</name>
    <dbReference type="NCBI Taxonomy" id="2930094"/>
    <lineage>
        <taxon>Bacteria</taxon>
        <taxon>Pseudomonadati</taxon>
        <taxon>Pseudomonadota</taxon>
        <taxon>Alphaproteobacteria</taxon>
        <taxon>Sphingomonadales</taxon>
        <taxon>Sphingomonadaceae</taxon>
        <taxon>Novosphingobium</taxon>
    </lineage>
</organism>
<dbReference type="InterPro" id="IPR050659">
    <property type="entry name" value="Peptidase_M24B"/>
</dbReference>
<dbReference type="InterPro" id="IPR000994">
    <property type="entry name" value="Pept_M24"/>
</dbReference>
<reference evidence="8" key="1">
    <citation type="submission" date="2022-03" db="EMBL/GenBank/DDBJ databases">
        <title>Identification of a novel bacterium isolated from mangrove sediments.</title>
        <authorList>
            <person name="Pan X."/>
        </authorList>
    </citation>
    <scope>NUCLEOTIDE SEQUENCE</scope>
    <source>
        <strain evidence="8">B2637</strain>
    </source>
</reference>
<dbReference type="SUPFAM" id="SSF55920">
    <property type="entry name" value="Creatinase/aminopeptidase"/>
    <property type="match status" value="1"/>
</dbReference>
<dbReference type="Gene3D" id="3.40.350.10">
    <property type="entry name" value="Creatinase/prolidase N-terminal domain"/>
    <property type="match status" value="1"/>
</dbReference>
<dbReference type="InterPro" id="IPR036005">
    <property type="entry name" value="Creatinase/aminopeptidase-like"/>
</dbReference>
<evidence type="ECO:0000259" key="6">
    <source>
        <dbReference type="Pfam" id="PF00557"/>
    </source>
</evidence>
<name>A0ABT0AHW5_9SPHN</name>
<comment type="caution">
    <text evidence="8">The sequence shown here is derived from an EMBL/GenBank/DDBJ whole genome shotgun (WGS) entry which is preliminary data.</text>
</comment>
<gene>
    <name evidence="8" type="ORF">MTR65_18835</name>
</gene>
<evidence type="ECO:0000256" key="3">
    <source>
        <dbReference type="ARBA" id="ARBA00022801"/>
    </source>
</evidence>
<evidence type="ECO:0000259" key="7">
    <source>
        <dbReference type="Pfam" id="PF01321"/>
    </source>
</evidence>
<dbReference type="Proteomes" id="UP001162802">
    <property type="component" value="Unassembled WGS sequence"/>
</dbReference>
<dbReference type="InterPro" id="IPR029149">
    <property type="entry name" value="Creatin/AminoP/Spt16_N"/>
</dbReference>
<dbReference type="Pfam" id="PF01321">
    <property type="entry name" value="Creatinase_N"/>
    <property type="match status" value="1"/>
</dbReference>
<keyword evidence="1" id="KW-0645">Protease</keyword>
<keyword evidence="9" id="KW-1185">Reference proteome</keyword>
<dbReference type="InterPro" id="IPR000587">
    <property type="entry name" value="Creatinase_N"/>
</dbReference>
<keyword evidence="4" id="KW-0482">Metalloprotease</keyword>
<dbReference type="RefSeq" id="WP_243802925.1">
    <property type="nucleotide sequence ID" value="NZ_JALHAT010000059.1"/>
</dbReference>
<proteinExistence type="inferred from homology"/>
<dbReference type="PANTHER" id="PTHR46112:SF3">
    <property type="entry name" value="AMINOPEPTIDASE YPDF"/>
    <property type="match status" value="1"/>
</dbReference>
<dbReference type="Pfam" id="PF00557">
    <property type="entry name" value="Peptidase_M24"/>
    <property type="match status" value="1"/>
</dbReference>
<accession>A0ABT0AHW5</accession>
<dbReference type="PROSITE" id="PS00491">
    <property type="entry name" value="PROLINE_PEPTIDASE"/>
    <property type="match status" value="1"/>
</dbReference>
<dbReference type="EMBL" id="JALHAT010000059">
    <property type="protein sequence ID" value="MCJ1962745.1"/>
    <property type="molecule type" value="Genomic_DNA"/>
</dbReference>
<dbReference type="Gene3D" id="3.90.230.10">
    <property type="entry name" value="Creatinase/methionine aminopeptidase superfamily"/>
    <property type="match status" value="1"/>
</dbReference>
<feature type="domain" description="Creatinase N-terminal" evidence="7">
    <location>
        <begin position="35"/>
        <end position="162"/>
    </location>
</feature>
<evidence type="ECO:0000256" key="1">
    <source>
        <dbReference type="ARBA" id="ARBA00022670"/>
    </source>
</evidence>
<dbReference type="PANTHER" id="PTHR46112">
    <property type="entry name" value="AMINOPEPTIDASE"/>
    <property type="match status" value="1"/>
</dbReference>
<evidence type="ECO:0000313" key="9">
    <source>
        <dbReference type="Proteomes" id="UP001162802"/>
    </source>
</evidence>
<dbReference type="InterPro" id="IPR001131">
    <property type="entry name" value="Peptidase_M24B_aminopep-P_CS"/>
</dbReference>